<reference evidence="1 2" key="1">
    <citation type="journal article" date="2021" name="Int. J. Syst. Evol. Microbiol.">
        <title>Amazonocrinis nigriterrae gen. nov., sp. nov., Atlanticothrix silvestris gen. nov., sp. nov. and Dendronalium phyllosphericum gen. nov., sp. nov., nostocacean cyanobacteria from Brazilian environments.</title>
        <authorList>
            <person name="Alvarenga D.O."/>
            <person name="Andreote A.P.D."/>
            <person name="Branco L.H.Z."/>
            <person name="Delbaje E."/>
            <person name="Cruz R.B."/>
            <person name="Varani A.M."/>
            <person name="Fiore M.F."/>
        </authorList>
    </citation>
    <scope>NUCLEOTIDE SEQUENCE [LARGE SCALE GENOMIC DNA]</scope>
    <source>
        <strain evidence="1 2">CENA357</strain>
    </source>
</reference>
<gene>
    <name evidence="1" type="ORF">I8751_03680</name>
</gene>
<dbReference type="EMBL" id="JAECZB010000004">
    <property type="protein sequence ID" value="MBH8551492.1"/>
    <property type="molecule type" value="Genomic_DNA"/>
</dbReference>
<evidence type="ECO:0000313" key="1">
    <source>
        <dbReference type="EMBL" id="MBH8551492.1"/>
    </source>
</evidence>
<organism evidence="1 2">
    <name type="scientific">Atlanticothrix silvestris CENA357</name>
    <dbReference type="NCBI Taxonomy" id="1725252"/>
    <lineage>
        <taxon>Bacteria</taxon>
        <taxon>Bacillati</taxon>
        <taxon>Cyanobacteriota</taxon>
        <taxon>Cyanophyceae</taxon>
        <taxon>Nostocales</taxon>
        <taxon>Nodulariaceae</taxon>
        <taxon>Atlanticothrix</taxon>
        <taxon>Atlanticothrix silvestris</taxon>
    </lineage>
</organism>
<dbReference type="Proteomes" id="UP000599391">
    <property type="component" value="Unassembled WGS sequence"/>
</dbReference>
<protein>
    <submittedName>
        <fullName evidence="1">Uncharacterized protein</fullName>
    </submittedName>
</protein>
<name>A0A8J7L270_9CYAN</name>
<accession>A0A8J7L270</accession>
<comment type="caution">
    <text evidence="1">The sequence shown here is derived from an EMBL/GenBank/DDBJ whole genome shotgun (WGS) entry which is preliminary data.</text>
</comment>
<sequence>MKRSTMQIMRMNRKKPKGAEINFKQKALPASDRDLVILAEKLTEFEVPLNVLLQAMSIAAYDGTAAFRYADHYLNHLNNKNELESLFLLQSNTDLENSLSLTKKISNLVPEIFSEQI</sequence>
<evidence type="ECO:0000313" key="2">
    <source>
        <dbReference type="Proteomes" id="UP000599391"/>
    </source>
</evidence>
<dbReference type="AlphaFoldDB" id="A0A8J7L270"/>
<proteinExistence type="predicted"/>
<keyword evidence="2" id="KW-1185">Reference proteome</keyword>